<dbReference type="InterPro" id="IPR045110">
    <property type="entry name" value="XMAP215"/>
</dbReference>
<name>A0AAN8FC03_TRICO</name>
<dbReference type="GO" id="GO:0030951">
    <property type="term" value="P:establishment or maintenance of microtubule cytoskeleton polarity"/>
    <property type="evidence" value="ECO:0007669"/>
    <property type="project" value="InterPro"/>
</dbReference>
<comment type="similarity">
    <text evidence="1">Belongs to the TOG/XMAP215 family.</text>
</comment>
<feature type="compositionally biased region" description="Polar residues" evidence="3">
    <location>
        <begin position="157"/>
        <end position="172"/>
    </location>
</feature>
<evidence type="ECO:0000256" key="1">
    <source>
        <dbReference type="ARBA" id="ARBA00025722"/>
    </source>
</evidence>
<sequence>TDAVCGGLTKPNPQSRAQTALFVARLLSRHNSCTVPVEALKQITPDLVKCSSDADAEVRESTFRAMGAVLRCVGEQAARRLFGEVSEDKLKMSKITENFEKLREEVGDKAAPEIIRLHGASAKPKPSQSSTASARVSFASVGTRAVQPVSRAPARPLSSTSRPSAVASKTVNRTAAVPSTVVTTNRAVSKPTTAPRRPNVVTATAARQNTPVRAPLSTRPTLSSTPRPFSSSTKLGAPQSVAAARAPVRKVLAPNVVRTSTGSCKPAANGPVKIIGNSKSISAPVVESEEGPPKIKTGLPRSNSGYNVCHRRCKLKTSVDRLYVWYDTGKKRVNITAGGVNSHQSSIMKADSREASVQSSVKSEVWNNLAPPPEAATLARTKMPKLLTVGPRENYPDDFLDTVDRIGTICDCLDKLECLCYHLKKDGKRKQTNWLRAAEAFKQYGEGLMTPEVAAVFLRAAQKFSQISTLYQHVMETIEQQFRNPLHDFNQKNVKTVKESLKKLDHCAKIMMSSKTKAERKPEDLEARIAAEVTQKVHEETFKSTKESVLKFLESTCFFETAASAFVSADKELNDKAHQAILKIIYTY</sequence>
<dbReference type="GO" id="GO:0061863">
    <property type="term" value="F:microtubule plus end polymerase"/>
    <property type="evidence" value="ECO:0007669"/>
    <property type="project" value="InterPro"/>
</dbReference>
<dbReference type="PANTHER" id="PTHR12609">
    <property type="entry name" value="MICROTUBULE ASSOCIATED PROTEIN XMAP215"/>
    <property type="match status" value="1"/>
</dbReference>
<accession>A0AAN8FC03</accession>
<evidence type="ECO:0000256" key="3">
    <source>
        <dbReference type="SAM" id="MobiDB-lite"/>
    </source>
</evidence>
<dbReference type="SUPFAM" id="SSF48371">
    <property type="entry name" value="ARM repeat"/>
    <property type="match status" value="1"/>
</dbReference>
<dbReference type="GO" id="GO:0051010">
    <property type="term" value="F:microtubule plus-end binding"/>
    <property type="evidence" value="ECO:0007669"/>
    <property type="project" value="InterPro"/>
</dbReference>
<feature type="region of interest" description="Disordered" evidence="3">
    <location>
        <begin position="145"/>
        <end position="172"/>
    </location>
</feature>
<dbReference type="Proteomes" id="UP001331761">
    <property type="component" value="Unassembled WGS sequence"/>
</dbReference>
<feature type="region of interest" description="Disordered" evidence="3">
    <location>
        <begin position="214"/>
        <end position="241"/>
    </location>
</feature>
<dbReference type="AlphaFoldDB" id="A0AAN8FC03"/>
<dbReference type="Gene3D" id="1.20.1270.60">
    <property type="entry name" value="Arfaptin homology (AH) domain/BAR domain"/>
    <property type="match status" value="1"/>
</dbReference>
<evidence type="ECO:0000256" key="2">
    <source>
        <dbReference type="PROSITE-ProRule" id="PRU00103"/>
    </source>
</evidence>
<dbReference type="InterPro" id="IPR016024">
    <property type="entry name" value="ARM-type_fold"/>
</dbReference>
<organism evidence="4 5">
    <name type="scientific">Trichostrongylus colubriformis</name>
    <name type="common">Black scour worm</name>
    <dbReference type="NCBI Taxonomy" id="6319"/>
    <lineage>
        <taxon>Eukaryota</taxon>
        <taxon>Metazoa</taxon>
        <taxon>Ecdysozoa</taxon>
        <taxon>Nematoda</taxon>
        <taxon>Chromadorea</taxon>
        <taxon>Rhabditida</taxon>
        <taxon>Rhabditina</taxon>
        <taxon>Rhabditomorpha</taxon>
        <taxon>Strongyloidea</taxon>
        <taxon>Trichostrongylidae</taxon>
        <taxon>Trichostrongylus</taxon>
    </lineage>
</organism>
<proteinExistence type="inferred from homology"/>
<dbReference type="PROSITE" id="PS50077">
    <property type="entry name" value="HEAT_REPEAT"/>
    <property type="match status" value="1"/>
</dbReference>
<dbReference type="SUPFAM" id="SSF103657">
    <property type="entry name" value="BAR/IMD domain-like"/>
    <property type="match status" value="1"/>
</dbReference>
<gene>
    <name evidence="4" type="ORF">GCK32_005799</name>
</gene>
<dbReference type="InterPro" id="IPR011989">
    <property type="entry name" value="ARM-like"/>
</dbReference>
<feature type="non-terminal residue" evidence="4">
    <location>
        <position position="1"/>
    </location>
</feature>
<feature type="compositionally biased region" description="Polar residues" evidence="3">
    <location>
        <begin position="218"/>
        <end position="234"/>
    </location>
</feature>
<reference evidence="4 5" key="1">
    <citation type="submission" date="2019-10" db="EMBL/GenBank/DDBJ databases">
        <title>Assembly and Annotation for the nematode Trichostrongylus colubriformis.</title>
        <authorList>
            <person name="Martin J."/>
        </authorList>
    </citation>
    <scope>NUCLEOTIDE SEQUENCE [LARGE SCALE GENOMIC DNA]</scope>
    <source>
        <strain evidence="4">G859</strain>
        <tissue evidence="4">Whole worm</tissue>
    </source>
</reference>
<dbReference type="InterPro" id="IPR021133">
    <property type="entry name" value="HEAT_type_2"/>
</dbReference>
<protein>
    <submittedName>
        <fullName evidence="4">Uncharacterized protein</fullName>
    </submittedName>
</protein>
<keyword evidence="5" id="KW-1185">Reference proteome</keyword>
<dbReference type="Gene3D" id="1.25.10.10">
    <property type="entry name" value="Leucine-rich Repeat Variant"/>
    <property type="match status" value="1"/>
</dbReference>
<dbReference type="GO" id="GO:0046785">
    <property type="term" value="P:microtubule polymerization"/>
    <property type="evidence" value="ECO:0007669"/>
    <property type="project" value="InterPro"/>
</dbReference>
<comment type="caution">
    <text evidence="4">The sequence shown here is derived from an EMBL/GenBank/DDBJ whole genome shotgun (WGS) entry which is preliminary data.</text>
</comment>
<evidence type="ECO:0000313" key="5">
    <source>
        <dbReference type="Proteomes" id="UP001331761"/>
    </source>
</evidence>
<dbReference type="GO" id="GO:0007051">
    <property type="term" value="P:spindle organization"/>
    <property type="evidence" value="ECO:0007669"/>
    <property type="project" value="InterPro"/>
</dbReference>
<dbReference type="EMBL" id="WIXE01011524">
    <property type="protein sequence ID" value="KAK5976695.1"/>
    <property type="molecule type" value="Genomic_DNA"/>
</dbReference>
<dbReference type="InterPro" id="IPR027267">
    <property type="entry name" value="AH/BAR_dom_sf"/>
</dbReference>
<evidence type="ECO:0000313" key="4">
    <source>
        <dbReference type="EMBL" id="KAK5976695.1"/>
    </source>
</evidence>
<feature type="repeat" description="HEAT" evidence="2">
    <location>
        <begin position="43"/>
        <end position="81"/>
    </location>
</feature>